<keyword evidence="3" id="KW-1185">Reference proteome</keyword>
<proteinExistence type="predicted"/>
<evidence type="ECO:0000313" key="2">
    <source>
        <dbReference type="EMBL" id="GAA0417713.1"/>
    </source>
</evidence>
<comment type="caution">
    <text evidence="2">The sequence shown here is derived from an EMBL/GenBank/DDBJ whole genome shotgun (WGS) entry which is preliminary data.</text>
</comment>
<feature type="compositionally biased region" description="Pro residues" evidence="1">
    <location>
        <begin position="181"/>
        <end position="194"/>
    </location>
</feature>
<dbReference type="Proteomes" id="UP001500879">
    <property type="component" value="Unassembled WGS sequence"/>
</dbReference>
<feature type="region of interest" description="Disordered" evidence="1">
    <location>
        <begin position="1"/>
        <end position="47"/>
    </location>
</feature>
<gene>
    <name evidence="2" type="ORF">GCM10010357_43820</name>
</gene>
<organism evidence="2 3">
    <name type="scientific">Streptomyces luteireticuli</name>
    <dbReference type="NCBI Taxonomy" id="173858"/>
    <lineage>
        <taxon>Bacteria</taxon>
        <taxon>Bacillati</taxon>
        <taxon>Actinomycetota</taxon>
        <taxon>Actinomycetes</taxon>
        <taxon>Kitasatosporales</taxon>
        <taxon>Streptomycetaceae</taxon>
        <taxon>Streptomyces</taxon>
    </lineage>
</organism>
<protein>
    <submittedName>
        <fullName evidence="2">Uncharacterized protein</fullName>
    </submittedName>
</protein>
<reference evidence="3" key="1">
    <citation type="journal article" date="2019" name="Int. J. Syst. Evol. Microbiol.">
        <title>The Global Catalogue of Microorganisms (GCM) 10K type strain sequencing project: providing services to taxonomists for standard genome sequencing and annotation.</title>
        <authorList>
            <consortium name="The Broad Institute Genomics Platform"/>
            <consortium name="The Broad Institute Genome Sequencing Center for Infectious Disease"/>
            <person name="Wu L."/>
            <person name="Ma J."/>
        </authorList>
    </citation>
    <scope>NUCLEOTIDE SEQUENCE [LARGE SCALE GENOMIC DNA]</scope>
    <source>
        <strain evidence="3">JCM 4788</strain>
    </source>
</reference>
<evidence type="ECO:0000313" key="3">
    <source>
        <dbReference type="Proteomes" id="UP001500879"/>
    </source>
</evidence>
<feature type="region of interest" description="Disordered" evidence="1">
    <location>
        <begin position="177"/>
        <end position="203"/>
    </location>
</feature>
<name>A0ABP3IQY5_9ACTN</name>
<accession>A0ABP3IQY5</accession>
<dbReference type="EMBL" id="BAAABX010000048">
    <property type="protein sequence ID" value="GAA0417713.1"/>
    <property type="molecule type" value="Genomic_DNA"/>
</dbReference>
<sequence>MPAAGTPRAGSWSGDEKGDAEAGGVHDQPGFLADSGAAGDQGRAGGGVAKAEDLLADRSGHGVQADLRELVPAGRRLLVERGAGDHQVQRPGELGEDGVDGGNVLVGPPAADQAHRRGIGGDQTRSIVALRQTPATALTARGHGHQLSGADDVKDFISRLFARTRALFGHRAAPEVAVTRPPAPPTPPAPPEAPAAPASRPARRHLRVGHCPWDRSASHDPASCLHLLDQVAARCRLRGAACARARGQCP</sequence>
<evidence type="ECO:0000256" key="1">
    <source>
        <dbReference type="SAM" id="MobiDB-lite"/>
    </source>
</evidence>